<feature type="domain" description="Glycosyltransferase subfamily 4-like N-terminal" evidence="4">
    <location>
        <begin position="15"/>
        <end position="168"/>
    </location>
</feature>
<accession>F6D714</accession>
<evidence type="ECO:0000313" key="6">
    <source>
        <dbReference type="Proteomes" id="UP000009231"/>
    </source>
</evidence>
<dbReference type="Pfam" id="PF00534">
    <property type="entry name" value="Glycos_transf_1"/>
    <property type="match status" value="1"/>
</dbReference>
<feature type="domain" description="Glycosyl transferase family 1" evidence="3">
    <location>
        <begin position="179"/>
        <end position="339"/>
    </location>
</feature>
<dbReference type="GO" id="GO:0016757">
    <property type="term" value="F:glycosyltransferase activity"/>
    <property type="evidence" value="ECO:0007669"/>
    <property type="project" value="UniProtKB-KW"/>
</dbReference>
<evidence type="ECO:0000259" key="3">
    <source>
        <dbReference type="Pfam" id="PF00534"/>
    </source>
</evidence>
<dbReference type="EMBL" id="CP002772">
    <property type="protein sequence ID" value="AEG18381.1"/>
    <property type="molecule type" value="Genomic_DNA"/>
</dbReference>
<protein>
    <submittedName>
        <fullName evidence="5">Glycosyl transferase group 1</fullName>
    </submittedName>
</protein>
<dbReference type="eggNOG" id="arCOG01410">
    <property type="taxonomic scope" value="Archaea"/>
</dbReference>
<dbReference type="PANTHER" id="PTHR12526:SF629">
    <property type="entry name" value="TEICHURONIC ACID BIOSYNTHESIS GLYCOSYLTRANSFERASE TUAH-RELATED"/>
    <property type="match status" value="1"/>
</dbReference>
<proteinExistence type="predicted"/>
<dbReference type="AlphaFoldDB" id="F6D714"/>
<dbReference type="Gene3D" id="3.40.50.2000">
    <property type="entry name" value="Glycogen Phosphorylase B"/>
    <property type="match status" value="2"/>
</dbReference>
<evidence type="ECO:0000256" key="2">
    <source>
        <dbReference type="ARBA" id="ARBA00022679"/>
    </source>
</evidence>
<dbReference type="STRING" id="868131.MSWAN_1366"/>
<organism evidence="5 6">
    <name type="scientific">Methanobacterium paludis (strain DSM 25820 / JCM 18151 / SWAN1)</name>
    <dbReference type="NCBI Taxonomy" id="868131"/>
    <lineage>
        <taxon>Archaea</taxon>
        <taxon>Methanobacteriati</taxon>
        <taxon>Methanobacteriota</taxon>
        <taxon>Methanomada group</taxon>
        <taxon>Methanobacteria</taxon>
        <taxon>Methanobacteriales</taxon>
        <taxon>Methanobacteriaceae</taxon>
        <taxon>Methanobacterium</taxon>
    </lineage>
</organism>
<dbReference type="KEGG" id="mew:MSWAN_1366"/>
<keyword evidence="6" id="KW-1185">Reference proteome</keyword>
<dbReference type="Proteomes" id="UP000009231">
    <property type="component" value="Chromosome"/>
</dbReference>
<dbReference type="HOGENOM" id="CLU_009583_36_4_2"/>
<gene>
    <name evidence="5" type="ordered locus">MSWAN_1366</name>
</gene>
<dbReference type="OrthoDB" id="132546at2157"/>
<dbReference type="InterPro" id="IPR001296">
    <property type="entry name" value="Glyco_trans_1"/>
</dbReference>
<dbReference type="SUPFAM" id="SSF53756">
    <property type="entry name" value="UDP-Glycosyltransferase/glycogen phosphorylase"/>
    <property type="match status" value="1"/>
</dbReference>
<dbReference type="CDD" id="cd03794">
    <property type="entry name" value="GT4_WbuB-like"/>
    <property type="match status" value="1"/>
</dbReference>
<dbReference type="Pfam" id="PF13439">
    <property type="entry name" value="Glyco_transf_4"/>
    <property type="match status" value="1"/>
</dbReference>
<name>F6D714_METPW</name>
<keyword evidence="2 5" id="KW-0808">Transferase</keyword>
<evidence type="ECO:0000259" key="4">
    <source>
        <dbReference type="Pfam" id="PF13439"/>
    </source>
</evidence>
<dbReference type="InterPro" id="IPR028098">
    <property type="entry name" value="Glyco_trans_4-like_N"/>
</dbReference>
<dbReference type="RefSeq" id="WP_013825882.1">
    <property type="nucleotide sequence ID" value="NC_015574.1"/>
</dbReference>
<dbReference type="GeneID" id="10668871"/>
<keyword evidence="1" id="KW-0328">Glycosyltransferase</keyword>
<reference evidence="5 6" key="1">
    <citation type="journal article" date="2014" name="Int. J. Syst. Evol. Microbiol.">
        <title>Methanobacterium paludis sp. nov. and a novel strain of Methanobacterium lacus isolated from northern peatlands.</title>
        <authorList>
            <person name="Cadillo-Quiroz H."/>
            <person name="Brauer S.L."/>
            <person name="Goodson N."/>
            <person name="Yavitt J.B."/>
            <person name="Zinder S.H."/>
        </authorList>
    </citation>
    <scope>NUCLEOTIDE SEQUENCE [LARGE SCALE GENOMIC DNA]</scope>
    <source>
        <strain evidence="6">DSM 25820 / JCM 18151 / SWAN1</strain>
    </source>
</reference>
<sequence length="363" mass="42263">MKIILVRSRSIDSAVFKLAETLSKNGHSVTLLVWDRQNNLKRENKGYNVHRFSLRAPYDKWTALFYLPLWWIYEFYFLLIHNADVIHACDFDTLWPAVIAKFIKKFKLFYIIYDFYADNLIKLPEFVRKTIAFLEKSGIKFSDTLFLVDESRYEQVKGAKIKKLIYIYNSPPDYSITHETGIPNDNLVIFYAGLLDKSRGLEYIIATVKELEFTKLIIAGNGNYKNVIEKESELTKNITYLGWLNHDDVLEISFQADVLFAFYDPIIPNNKYASPNKLFESMMCGKPIIMNSETSASKIVQNEDCGITVNYGDIKSIKDALIKLQSPDLREKLGKNGRRAYETKYSWKIMEERLVKSYDCEVI</sequence>
<evidence type="ECO:0000256" key="1">
    <source>
        <dbReference type="ARBA" id="ARBA00022676"/>
    </source>
</evidence>
<evidence type="ECO:0000313" key="5">
    <source>
        <dbReference type="EMBL" id="AEG18381.1"/>
    </source>
</evidence>
<dbReference type="PANTHER" id="PTHR12526">
    <property type="entry name" value="GLYCOSYLTRANSFERASE"/>
    <property type="match status" value="1"/>
</dbReference>